<dbReference type="CDD" id="cd00051">
    <property type="entry name" value="EFh"/>
    <property type="match status" value="1"/>
</dbReference>
<dbReference type="InterPro" id="IPR018247">
    <property type="entry name" value="EF_Hand_1_Ca_BS"/>
</dbReference>
<dbReference type="InterPro" id="IPR011992">
    <property type="entry name" value="EF-hand-dom_pair"/>
</dbReference>
<reference evidence="4 5" key="1">
    <citation type="journal article" date="2024" name="Science">
        <title>Giant polyketide synthase enzymes in the biosynthesis of giant marine polyether toxins.</title>
        <authorList>
            <person name="Fallon T.R."/>
            <person name="Shende V.V."/>
            <person name="Wierzbicki I.H."/>
            <person name="Pendleton A.L."/>
            <person name="Watervoot N.F."/>
            <person name="Auber R.P."/>
            <person name="Gonzalez D.J."/>
            <person name="Wisecaver J.H."/>
            <person name="Moore B.S."/>
        </authorList>
    </citation>
    <scope>NUCLEOTIDE SEQUENCE [LARGE SCALE GENOMIC DNA]</scope>
    <source>
        <strain evidence="4 5">12B1</strain>
    </source>
</reference>
<dbReference type="Proteomes" id="UP001515480">
    <property type="component" value="Unassembled WGS sequence"/>
</dbReference>
<feature type="region of interest" description="Disordered" evidence="2">
    <location>
        <begin position="122"/>
        <end position="259"/>
    </location>
</feature>
<protein>
    <recommendedName>
        <fullName evidence="3">EF-hand domain-containing protein</fullName>
    </recommendedName>
</protein>
<accession>A0AB34J641</accession>
<dbReference type="PANTHER" id="PTHR23330">
    <property type="entry name" value="P300 TRANSCRIPTIONAL COFACTOR JMY-RELATED"/>
    <property type="match status" value="1"/>
</dbReference>
<evidence type="ECO:0000313" key="4">
    <source>
        <dbReference type="EMBL" id="KAL1511747.1"/>
    </source>
</evidence>
<dbReference type="PANTHER" id="PTHR23330:SF9">
    <property type="entry name" value="PROLINE-RICH PROTEIN 11"/>
    <property type="match status" value="1"/>
</dbReference>
<dbReference type="SMART" id="SM00054">
    <property type="entry name" value="EFh"/>
    <property type="match status" value="2"/>
</dbReference>
<dbReference type="Gene3D" id="1.10.238.10">
    <property type="entry name" value="EF-hand"/>
    <property type="match status" value="1"/>
</dbReference>
<name>A0AB34J641_PRYPA</name>
<evidence type="ECO:0000256" key="2">
    <source>
        <dbReference type="SAM" id="MobiDB-lite"/>
    </source>
</evidence>
<sequence>MSRAPSEPASPRASEASAPRLSRGCSSRTLKLRMHEAFQLIDKNGDGTLTRIEVIQACRHDARVRELLRLPETIRQEDGSRDEFELVFQRMDADDSKGVDFKEFATFWKREIIPFLQSLASDDEDDDAASSASSWSTASPDLSHRHSAREEEAPQRHSAREEEAPHRHSAREEEAPQRHSSREEEAPHRHSAREEEAPHRHSAREEEAHVPRKYAGFERRVPPPAPPPPPTTPPAAAPAPPPAAPPPDHAPLAAPSPKRVEFAPLSALVVGAAPPRKAPPPPAAPPPAAPKGEAEAEAKRCVTNGASAVGAAAGAAAAALATALGAAGSAEASVATMAAAVAAALASVPAVSEATEAAAAAAATAALAAAKWAPPRRDAAPPAIEATEQSARLDAVLARLEAMEASMTHAAANAPLRPNALDTLAARAAAFRERAAGEDGRHRGKYGRPWDDVRRASSARSFSRRAEGELPIWKPVNKPSSDVRHRRMYHP</sequence>
<gene>
    <name evidence="4" type="ORF">AB1Y20_005035</name>
</gene>
<dbReference type="SUPFAM" id="SSF47473">
    <property type="entry name" value="EF-hand"/>
    <property type="match status" value="1"/>
</dbReference>
<proteinExistence type="predicted"/>
<feature type="region of interest" description="Disordered" evidence="2">
    <location>
        <begin position="271"/>
        <end position="299"/>
    </location>
</feature>
<feature type="compositionally biased region" description="Low complexity" evidence="2">
    <location>
        <begin position="1"/>
        <end position="23"/>
    </location>
</feature>
<dbReference type="PROSITE" id="PS00018">
    <property type="entry name" value="EF_HAND_1"/>
    <property type="match status" value="1"/>
</dbReference>
<feature type="domain" description="EF-hand" evidence="3">
    <location>
        <begin position="79"/>
        <end position="114"/>
    </location>
</feature>
<dbReference type="InterPro" id="IPR002048">
    <property type="entry name" value="EF_hand_dom"/>
</dbReference>
<comment type="caution">
    <text evidence="4">The sequence shown here is derived from an EMBL/GenBank/DDBJ whole genome shotgun (WGS) entry which is preliminary data.</text>
</comment>
<keyword evidence="5" id="KW-1185">Reference proteome</keyword>
<feature type="compositionally biased region" description="Low complexity" evidence="2">
    <location>
        <begin position="129"/>
        <end position="141"/>
    </location>
</feature>
<dbReference type="Pfam" id="PF13499">
    <property type="entry name" value="EF-hand_7"/>
    <property type="match status" value="1"/>
</dbReference>
<dbReference type="GO" id="GO:0005509">
    <property type="term" value="F:calcium ion binding"/>
    <property type="evidence" value="ECO:0007669"/>
    <property type="project" value="InterPro"/>
</dbReference>
<evidence type="ECO:0000259" key="3">
    <source>
        <dbReference type="PROSITE" id="PS50222"/>
    </source>
</evidence>
<feature type="compositionally biased region" description="Pro residues" evidence="2">
    <location>
        <begin position="222"/>
        <end position="249"/>
    </location>
</feature>
<evidence type="ECO:0000256" key="1">
    <source>
        <dbReference type="ARBA" id="ARBA00022837"/>
    </source>
</evidence>
<feature type="compositionally biased region" description="Basic and acidic residues" evidence="2">
    <location>
        <begin position="142"/>
        <end position="221"/>
    </location>
</feature>
<dbReference type="EMBL" id="JBGBPQ010000013">
    <property type="protein sequence ID" value="KAL1511747.1"/>
    <property type="molecule type" value="Genomic_DNA"/>
</dbReference>
<dbReference type="PROSITE" id="PS50222">
    <property type="entry name" value="EF_HAND_2"/>
    <property type="match status" value="2"/>
</dbReference>
<feature type="domain" description="EF-hand" evidence="3">
    <location>
        <begin position="29"/>
        <end position="64"/>
    </location>
</feature>
<dbReference type="AlphaFoldDB" id="A0AB34J641"/>
<keyword evidence="1" id="KW-0106">Calcium</keyword>
<evidence type="ECO:0000313" key="5">
    <source>
        <dbReference type="Proteomes" id="UP001515480"/>
    </source>
</evidence>
<feature type="compositionally biased region" description="Pro residues" evidence="2">
    <location>
        <begin position="276"/>
        <end position="289"/>
    </location>
</feature>
<feature type="region of interest" description="Disordered" evidence="2">
    <location>
        <begin position="434"/>
        <end position="491"/>
    </location>
</feature>
<feature type="region of interest" description="Disordered" evidence="2">
    <location>
        <begin position="1"/>
        <end position="24"/>
    </location>
</feature>
<organism evidence="4 5">
    <name type="scientific">Prymnesium parvum</name>
    <name type="common">Toxic golden alga</name>
    <dbReference type="NCBI Taxonomy" id="97485"/>
    <lineage>
        <taxon>Eukaryota</taxon>
        <taxon>Haptista</taxon>
        <taxon>Haptophyta</taxon>
        <taxon>Prymnesiophyceae</taxon>
        <taxon>Prymnesiales</taxon>
        <taxon>Prymnesiaceae</taxon>
        <taxon>Prymnesium</taxon>
    </lineage>
</organism>